<evidence type="ECO:0000313" key="2">
    <source>
        <dbReference type="Proteomes" id="UP000836841"/>
    </source>
</evidence>
<reference evidence="1 2" key="1">
    <citation type="submission" date="2022-03" db="EMBL/GenBank/DDBJ databases">
        <authorList>
            <person name="Nunn A."/>
            <person name="Chopra R."/>
            <person name="Nunn A."/>
            <person name="Contreras Garrido A."/>
        </authorList>
    </citation>
    <scope>NUCLEOTIDE SEQUENCE [LARGE SCALE GENOMIC DNA]</scope>
</reference>
<evidence type="ECO:0000313" key="1">
    <source>
        <dbReference type="EMBL" id="CAH2035477.1"/>
    </source>
</evidence>
<keyword evidence="2" id="KW-1185">Reference proteome</keyword>
<dbReference type="Proteomes" id="UP000836841">
    <property type="component" value="Chromosome 1"/>
</dbReference>
<gene>
    <name evidence="1" type="ORF">TAV2_LOCUS1343</name>
</gene>
<accession>A0AAU9R7P6</accession>
<dbReference type="AlphaFoldDB" id="A0AAU9R7P6"/>
<organism evidence="1 2">
    <name type="scientific">Thlaspi arvense</name>
    <name type="common">Field penny-cress</name>
    <dbReference type="NCBI Taxonomy" id="13288"/>
    <lineage>
        <taxon>Eukaryota</taxon>
        <taxon>Viridiplantae</taxon>
        <taxon>Streptophyta</taxon>
        <taxon>Embryophyta</taxon>
        <taxon>Tracheophyta</taxon>
        <taxon>Spermatophyta</taxon>
        <taxon>Magnoliopsida</taxon>
        <taxon>eudicotyledons</taxon>
        <taxon>Gunneridae</taxon>
        <taxon>Pentapetalae</taxon>
        <taxon>rosids</taxon>
        <taxon>malvids</taxon>
        <taxon>Brassicales</taxon>
        <taxon>Brassicaceae</taxon>
        <taxon>Thlaspideae</taxon>
        <taxon>Thlaspi</taxon>
    </lineage>
</organism>
<proteinExistence type="predicted"/>
<protein>
    <submittedName>
        <fullName evidence="1">Uncharacterized protein</fullName>
    </submittedName>
</protein>
<dbReference type="EMBL" id="OU466857">
    <property type="protein sequence ID" value="CAH2035477.1"/>
    <property type="molecule type" value="Genomic_DNA"/>
</dbReference>
<name>A0AAU9R7P6_THLAR</name>
<sequence length="77" mass="8999">MKEYKGEEVLNKAILDAIEWNSAQLKTAFKQIRNTIYIKEKGKNNICVICRTDAAWKGDCMTVGLGWEFTEKENRWK</sequence>